<evidence type="ECO:0000313" key="2">
    <source>
        <dbReference type="RefSeq" id="XP_015901703.1"/>
    </source>
</evidence>
<dbReference type="GeneID" id="107434729"/>
<accession>A0A6P4AZP9</accession>
<protein>
    <submittedName>
        <fullName evidence="2">Uncharacterized protein LOC107434729</fullName>
    </submittedName>
</protein>
<dbReference type="RefSeq" id="XP_015901703.1">
    <property type="nucleotide sequence ID" value="XM_016046217.1"/>
</dbReference>
<organism evidence="1 2">
    <name type="scientific">Ziziphus jujuba</name>
    <name type="common">Chinese jujube</name>
    <name type="synonym">Ziziphus sativa</name>
    <dbReference type="NCBI Taxonomy" id="326968"/>
    <lineage>
        <taxon>Eukaryota</taxon>
        <taxon>Viridiplantae</taxon>
        <taxon>Streptophyta</taxon>
        <taxon>Embryophyta</taxon>
        <taxon>Tracheophyta</taxon>
        <taxon>Spermatophyta</taxon>
        <taxon>Magnoliopsida</taxon>
        <taxon>eudicotyledons</taxon>
        <taxon>Gunneridae</taxon>
        <taxon>Pentapetalae</taxon>
        <taxon>rosids</taxon>
        <taxon>fabids</taxon>
        <taxon>Rosales</taxon>
        <taxon>Rhamnaceae</taxon>
        <taxon>Paliureae</taxon>
        <taxon>Ziziphus</taxon>
    </lineage>
</organism>
<name>A0A6P4AZP9_ZIZJJ</name>
<sequence>METREGISSSIIEKFSSLFKAEELRRSERLGKFIPVGLSRVKAKHLEAIPTEFEIWNAMRSMHPIKAPEPDGIPAWIGENVILASEIDHFMNQNRGVRGIVGIKLDMQKAYDRVDWVVLTRILTLFEFPDKSMKLILNCILTASIGTFIEWKCFLKNPYGKGA</sequence>
<keyword evidence="1" id="KW-1185">Reference proteome</keyword>
<gene>
    <name evidence="2" type="primary">LOC107434729</name>
</gene>
<dbReference type="InParanoid" id="A0A6P4AZP9"/>
<proteinExistence type="predicted"/>
<evidence type="ECO:0000313" key="1">
    <source>
        <dbReference type="Proteomes" id="UP001652623"/>
    </source>
</evidence>
<dbReference type="AlphaFoldDB" id="A0A6P4AZP9"/>
<reference evidence="2" key="1">
    <citation type="submission" date="2025-08" db="UniProtKB">
        <authorList>
            <consortium name="RefSeq"/>
        </authorList>
    </citation>
    <scope>IDENTIFICATION</scope>
    <source>
        <tissue evidence="2">Seedling</tissue>
    </source>
</reference>
<dbReference type="KEGG" id="zju:107434729"/>
<dbReference type="Proteomes" id="UP001652623">
    <property type="component" value="Chromosome 3"/>
</dbReference>